<gene>
    <name evidence="2" type="ORF">MY490_20250</name>
</gene>
<feature type="transmembrane region" description="Helical" evidence="1">
    <location>
        <begin position="187"/>
        <end position="206"/>
    </location>
</feature>
<dbReference type="RefSeq" id="WP_248267257.1">
    <property type="nucleotide sequence ID" value="NZ_CP096034.1"/>
</dbReference>
<reference evidence="2 3" key="1">
    <citation type="submission" date="2022-04" db="EMBL/GenBank/DDBJ databases">
        <title>Mechanism of arsenic methylation and mitigation arsenic toxicity by Bacillus sp. LH14 from an Arsenic-Contaminated Paddy Soil.</title>
        <authorList>
            <person name="Wang D."/>
        </authorList>
    </citation>
    <scope>NUCLEOTIDE SEQUENCE [LARGE SCALE GENOMIC DNA]</scope>
    <source>
        <strain evidence="2 3">LH14</strain>
    </source>
</reference>
<feature type="transmembrane region" description="Helical" evidence="1">
    <location>
        <begin position="251"/>
        <end position="274"/>
    </location>
</feature>
<evidence type="ECO:0000256" key="1">
    <source>
        <dbReference type="SAM" id="Phobius"/>
    </source>
</evidence>
<proteinExistence type="predicted"/>
<feature type="transmembrane region" description="Helical" evidence="1">
    <location>
        <begin position="16"/>
        <end position="37"/>
    </location>
</feature>
<protein>
    <recommendedName>
        <fullName evidence="4">ABC transporter permease</fullName>
    </recommendedName>
</protein>
<evidence type="ECO:0000313" key="3">
    <source>
        <dbReference type="Proteomes" id="UP000830639"/>
    </source>
</evidence>
<evidence type="ECO:0000313" key="2">
    <source>
        <dbReference type="EMBL" id="UPM54045.1"/>
    </source>
</evidence>
<feature type="transmembrane region" description="Helical" evidence="1">
    <location>
        <begin position="119"/>
        <end position="143"/>
    </location>
</feature>
<keyword evidence="1" id="KW-0812">Transmembrane</keyword>
<keyword evidence="1" id="KW-0472">Membrane</keyword>
<keyword evidence="3" id="KW-1185">Reference proteome</keyword>
<sequence>MNRYLKLVNFEVNRFFKLYIGLLIIVAISQFLSLFLVKSKYMQAANDANYASSMKATEQFISSNGLLTFNYVANHALFIGPIVISVALMMFYIFIIWYRDYFGKNTFIYRLFMLPTSRMTIYFAKATTILIMVLSLLAFQLVLLPIEINVFQQIIPSELLGKMNTVDLVMGPNIFQMILPSNFVDFIFRYLIGMGLVFTLFTFILLERSYRWKGILFGILYAMAIVVLILIPEFIQSYVFGNDFSFYPSEVLYMEIGLFIIIITSSILFSKYLLKNKVSV</sequence>
<dbReference type="Proteomes" id="UP000830639">
    <property type="component" value="Chromosome"/>
</dbReference>
<accession>A0ABY4JJM4</accession>
<dbReference type="EMBL" id="CP096034">
    <property type="protein sequence ID" value="UPM54045.1"/>
    <property type="molecule type" value="Genomic_DNA"/>
</dbReference>
<evidence type="ECO:0008006" key="4">
    <source>
        <dbReference type="Google" id="ProtNLM"/>
    </source>
</evidence>
<keyword evidence="1" id="KW-1133">Transmembrane helix</keyword>
<feature type="transmembrane region" description="Helical" evidence="1">
    <location>
        <begin position="76"/>
        <end position="98"/>
    </location>
</feature>
<organism evidence="2 3">
    <name type="scientific">Gottfriedia acidiceleris</name>
    <dbReference type="NCBI Taxonomy" id="371036"/>
    <lineage>
        <taxon>Bacteria</taxon>
        <taxon>Bacillati</taxon>
        <taxon>Bacillota</taxon>
        <taxon>Bacilli</taxon>
        <taxon>Bacillales</taxon>
        <taxon>Bacillaceae</taxon>
        <taxon>Gottfriedia</taxon>
    </lineage>
</organism>
<name>A0ABY4JJM4_9BACI</name>
<feature type="transmembrane region" description="Helical" evidence="1">
    <location>
        <begin position="218"/>
        <end position="239"/>
    </location>
</feature>